<name>A0A9P6C0M3_9AGAR</name>
<gene>
    <name evidence="1" type="ORF">P691DRAFT_167059</name>
</gene>
<dbReference type="Proteomes" id="UP000807342">
    <property type="component" value="Unassembled WGS sequence"/>
</dbReference>
<organism evidence="1 2">
    <name type="scientific">Macrolepiota fuliginosa MF-IS2</name>
    <dbReference type="NCBI Taxonomy" id="1400762"/>
    <lineage>
        <taxon>Eukaryota</taxon>
        <taxon>Fungi</taxon>
        <taxon>Dikarya</taxon>
        <taxon>Basidiomycota</taxon>
        <taxon>Agaricomycotina</taxon>
        <taxon>Agaricomycetes</taxon>
        <taxon>Agaricomycetidae</taxon>
        <taxon>Agaricales</taxon>
        <taxon>Agaricineae</taxon>
        <taxon>Agaricaceae</taxon>
        <taxon>Macrolepiota</taxon>
    </lineage>
</organism>
<accession>A0A9P6C0M3</accession>
<dbReference type="EMBL" id="MU151230">
    <property type="protein sequence ID" value="KAF9446752.1"/>
    <property type="molecule type" value="Genomic_DNA"/>
</dbReference>
<evidence type="ECO:0000313" key="1">
    <source>
        <dbReference type="EMBL" id="KAF9446752.1"/>
    </source>
</evidence>
<comment type="caution">
    <text evidence="1">The sequence shown here is derived from an EMBL/GenBank/DDBJ whole genome shotgun (WGS) entry which is preliminary data.</text>
</comment>
<proteinExistence type="predicted"/>
<sequence>MTRDVRQDLVRLVGTDLSWVSLDVSIRYGVTTKRPPVKRISCMPINCVSTPGLQLIWRMIHTNGTDHAARDIRDINPFPFSVLHLQTGSGLNYESDETIQVMVFLCFSGAAVRLRPGSRGMVPQASLEGYFCWNIRRNGRRRELEDVADMIVERGAESMAFLEEDVHVLFKVW</sequence>
<reference evidence="1" key="1">
    <citation type="submission" date="2020-11" db="EMBL/GenBank/DDBJ databases">
        <authorList>
            <consortium name="DOE Joint Genome Institute"/>
            <person name="Ahrendt S."/>
            <person name="Riley R."/>
            <person name="Andreopoulos W."/>
            <person name="Labutti K."/>
            <person name="Pangilinan J."/>
            <person name="Ruiz-Duenas F.J."/>
            <person name="Barrasa J.M."/>
            <person name="Sanchez-Garcia M."/>
            <person name="Camarero S."/>
            <person name="Miyauchi S."/>
            <person name="Serrano A."/>
            <person name="Linde D."/>
            <person name="Babiker R."/>
            <person name="Drula E."/>
            <person name="Ayuso-Fernandez I."/>
            <person name="Pacheco R."/>
            <person name="Padilla G."/>
            <person name="Ferreira P."/>
            <person name="Barriuso J."/>
            <person name="Kellner H."/>
            <person name="Castanera R."/>
            <person name="Alfaro M."/>
            <person name="Ramirez L."/>
            <person name="Pisabarro A.G."/>
            <person name="Kuo A."/>
            <person name="Tritt A."/>
            <person name="Lipzen A."/>
            <person name="He G."/>
            <person name="Yan M."/>
            <person name="Ng V."/>
            <person name="Cullen D."/>
            <person name="Martin F."/>
            <person name="Rosso M.-N."/>
            <person name="Henrissat B."/>
            <person name="Hibbett D."/>
            <person name="Martinez A.T."/>
            <person name="Grigoriev I.V."/>
        </authorList>
    </citation>
    <scope>NUCLEOTIDE SEQUENCE</scope>
    <source>
        <strain evidence="1">MF-IS2</strain>
    </source>
</reference>
<keyword evidence="2" id="KW-1185">Reference proteome</keyword>
<protein>
    <submittedName>
        <fullName evidence="1">Uncharacterized protein</fullName>
    </submittedName>
</protein>
<dbReference type="AlphaFoldDB" id="A0A9P6C0M3"/>
<evidence type="ECO:0000313" key="2">
    <source>
        <dbReference type="Proteomes" id="UP000807342"/>
    </source>
</evidence>